<evidence type="ECO:0000256" key="4">
    <source>
        <dbReference type="ARBA" id="ARBA00022968"/>
    </source>
</evidence>
<keyword evidence="4 6" id="KW-0812">Transmembrane</keyword>
<keyword evidence="6" id="KW-0325">Glycoprotein</keyword>
<dbReference type="EC" id="2.1.1.-" evidence="6"/>
<name>A0A0A9DCT4_ARUDO</name>
<dbReference type="GO" id="GO:0016020">
    <property type="term" value="C:membrane"/>
    <property type="evidence" value="ECO:0007669"/>
    <property type="project" value="UniProtKB-SubCell"/>
</dbReference>
<reference evidence="7" key="2">
    <citation type="journal article" date="2015" name="Data Brief">
        <title>Shoot transcriptome of the giant reed, Arundo donax.</title>
        <authorList>
            <person name="Barrero R.A."/>
            <person name="Guerrero F.D."/>
            <person name="Moolhuijzen P."/>
            <person name="Goolsby J.A."/>
            <person name="Tidwell J."/>
            <person name="Bellgard S.E."/>
            <person name="Bellgard M.I."/>
        </authorList>
    </citation>
    <scope>NUCLEOTIDE SEQUENCE</scope>
    <source>
        <tissue evidence="7">Shoot tissue taken approximately 20 cm above the soil surface</tissue>
    </source>
</reference>
<dbReference type="PANTHER" id="PTHR10108">
    <property type="entry name" value="SAM-DEPENDENT METHYLTRANSFERASE"/>
    <property type="match status" value="1"/>
</dbReference>
<dbReference type="GO" id="GO:0005802">
    <property type="term" value="C:trans-Golgi network"/>
    <property type="evidence" value="ECO:0007669"/>
    <property type="project" value="TreeGrafter"/>
</dbReference>
<comment type="similarity">
    <text evidence="2 6">Belongs to the methyltransferase superfamily.</text>
</comment>
<evidence type="ECO:0000256" key="1">
    <source>
        <dbReference type="ARBA" id="ARBA00004606"/>
    </source>
</evidence>
<accession>A0A0A9DCT4</accession>
<dbReference type="InterPro" id="IPR029063">
    <property type="entry name" value="SAM-dependent_MTases_sf"/>
</dbReference>
<keyword evidence="4 6" id="KW-0735">Signal-anchor</keyword>
<sequence>MDMNAGLGSFAAALESTKLWVMNVVPTIADTSTLGVIYERGLIGMYHDWCEGFSTYPRTYDLIHANAIFSLYENKCKFEDILLEMDRILRPEGAVIIRDKVDVLVKVDKIIKAMRWDTRLADHEGGPHVPEKIIYAVKKYWIITDKSS</sequence>
<dbReference type="Pfam" id="PF03141">
    <property type="entry name" value="Methyltransf_29"/>
    <property type="match status" value="1"/>
</dbReference>
<reference evidence="7" key="1">
    <citation type="submission" date="2014-09" db="EMBL/GenBank/DDBJ databases">
        <authorList>
            <person name="Magalhaes I.L.F."/>
            <person name="Oliveira U."/>
            <person name="Santos F.R."/>
            <person name="Vidigal T.H.D.A."/>
            <person name="Brescovit A.D."/>
            <person name="Santos A.J."/>
        </authorList>
    </citation>
    <scope>NUCLEOTIDE SEQUENCE</scope>
    <source>
        <tissue evidence="7">Shoot tissue taken approximately 20 cm above the soil surface</tissue>
    </source>
</reference>
<evidence type="ECO:0000256" key="3">
    <source>
        <dbReference type="ARBA" id="ARBA00022603"/>
    </source>
</evidence>
<dbReference type="EMBL" id="GBRH01212304">
    <property type="protein sequence ID" value="JAD85591.1"/>
    <property type="molecule type" value="Transcribed_RNA"/>
</dbReference>
<keyword evidence="3 6" id="KW-0489">Methyltransferase</keyword>
<dbReference type="AlphaFoldDB" id="A0A0A9DCT4"/>
<dbReference type="SUPFAM" id="SSF53335">
    <property type="entry name" value="S-adenosyl-L-methionine-dependent methyltransferases"/>
    <property type="match status" value="1"/>
</dbReference>
<evidence type="ECO:0000256" key="5">
    <source>
        <dbReference type="ARBA" id="ARBA00037847"/>
    </source>
</evidence>
<proteinExistence type="inferred from homology"/>
<evidence type="ECO:0000256" key="6">
    <source>
        <dbReference type="RuleBase" id="RU366043"/>
    </source>
</evidence>
<dbReference type="GO" id="GO:0032259">
    <property type="term" value="P:methylation"/>
    <property type="evidence" value="ECO:0007669"/>
    <property type="project" value="UniProtKB-KW"/>
</dbReference>
<protein>
    <recommendedName>
        <fullName evidence="6">Methyltransferase</fullName>
        <ecNumber evidence="6">2.1.1.-</ecNumber>
    </recommendedName>
</protein>
<evidence type="ECO:0000313" key="7">
    <source>
        <dbReference type="EMBL" id="JAD85591.1"/>
    </source>
</evidence>
<dbReference type="GO" id="GO:0005768">
    <property type="term" value="C:endosome"/>
    <property type="evidence" value="ECO:0007669"/>
    <property type="project" value="TreeGrafter"/>
</dbReference>
<evidence type="ECO:0000256" key="2">
    <source>
        <dbReference type="ARBA" id="ARBA00008361"/>
    </source>
</evidence>
<dbReference type="PANTHER" id="PTHR10108:SF1051">
    <property type="entry name" value="METHYLTRANSFERASE"/>
    <property type="match status" value="1"/>
</dbReference>
<keyword evidence="6" id="KW-0808">Transferase</keyword>
<dbReference type="InterPro" id="IPR004159">
    <property type="entry name" value="Put_SAM_MeTrfase"/>
</dbReference>
<dbReference type="GO" id="GO:0008168">
    <property type="term" value="F:methyltransferase activity"/>
    <property type="evidence" value="ECO:0007669"/>
    <property type="project" value="UniProtKB-UniRule"/>
</dbReference>
<organism evidence="7">
    <name type="scientific">Arundo donax</name>
    <name type="common">Giant reed</name>
    <name type="synonym">Donax arundinaceus</name>
    <dbReference type="NCBI Taxonomy" id="35708"/>
    <lineage>
        <taxon>Eukaryota</taxon>
        <taxon>Viridiplantae</taxon>
        <taxon>Streptophyta</taxon>
        <taxon>Embryophyta</taxon>
        <taxon>Tracheophyta</taxon>
        <taxon>Spermatophyta</taxon>
        <taxon>Magnoliopsida</taxon>
        <taxon>Liliopsida</taxon>
        <taxon>Poales</taxon>
        <taxon>Poaceae</taxon>
        <taxon>PACMAD clade</taxon>
        <taxon>Arundinoideae</taxon>
        <taxon>Arundineae</taxon>
        <taxon>Arundo</taxon>
    </lineage>
</organism>
<comment type="subcellular location">
    <subcellularLocation>
        <location evidence="5">Endomembrane system</location>
        <topology evidence="5">Single-pass membrane protein</topology>
    </subcellularLocation>
    <subcellularLocation>
        <location evidence="1 6">Membrane</location>
        <topology evidence="1 6">Single-pass type II membrane protein</topology>
    </subcellularLocation>
</comment>